<accession>A0A2S7ZA33</accession>
<keyword evidence="1" id="KW-0472">Membrane</keyword>
<evidence type="ECO:0000313" key="3">
    <source>
        <dbReference type="Proteomes" id="UP000237916"/>
    </source>
</evidence>
<proteinExistence type="predicted"/>
<organism evidence="2 3">
    <name type="scientific">Veillonella denticariosi JCM 15641</name>
    <dbReference type="NCBI Taxonomy" id="1298594"/>
    <lineage>
        <taxon>Bacteria</taxon>
        <taxon>Bacillati</taxon>
        <taxon>Bacillota</taxon>
        <taxon>Negativicutes</taxon>
        <taxon>Veillonellales</taxon>
        <taxon>Veillonellaceae</taxon>
        <taxon>Veillonella</taxon>
    </lineage>
</organism>
<dbReference type="RefSeq" id="WP_054674329.1">
    <property type="nucleotide sequence ID" value="NZ_PPDB01000003.1"/>
</dbReference>
<evidence type="ECO:0008006" key="4">
    <source>
        <dbReference type="Google" id="ProtNLM"/>
    </source>
</evidence>
<name>A0A2S7ZA33_9FIRM</name>
<evidence type="ECO:0000313" key="2">
    <source>
        <dbReference type="EMBL" id="PQL20124.1"/>
    </source>
</evidence>
<keyword evidence="1" id="KW-1133">Transmembrane helix</keyword>
<dbReference type="STRING" id="1298594.GCA_001312465_01758"/>
<reference evidence="2 3" key="1">
    <citation type="submission" date="2018-01" db="EMBL/GenBank/DDBJ databases">
        <title>Draft genome sequences of clinical isolates and type strains of oral Veillonella including Veillonella infantum sp., nov.</title>
        <authorList>
            <person name="Mashima I."/>
            <person name="Liao Y.-C."/>
            <person name="Sabharwal A."/>
            <person name="Haase E.M."/>
            <person name="Nakazawa F."/>
            <person name="Scannapieco F.A."/>
        </authorList>
    </citation>
    <scope>NUCLEOTIDE SEQUENCE [LARGE SCALE GENOMIC DNA]</scope>
    <source>
        <strain evidence="2 3">JCM 15641</strain>
    </source>
</reference>
<evidence type="ECO:0000256" key="1">
    <source>
        <dbReference type="SAM" id="Phobius"/>
    </source>
</evidence>
<keyword evidence="3" id="KW-1185">Reference proteome</keyword>
<feature type="transmembrane region" description="Helical" evidence="1">
    <location>
        <begin position="70"/>
        <end position="94"/>
    </location>
</feature>
<protein>
    <recommendedName>
        <fullName evidence="4">Yip1 domain-containing protein</fullName>
    </recommendedName>
</protein>
<sequence>MLKNLKVIFFSPLRADINHILSSTKVTTALFYFFIAWLTLRVAYGTHGVFIRDSLSVIAQPFNIGKISLLSYVVDFSTAVLVDNFFIALLLWLIVGRSRQIAIRKFFLITLYISTFYLFCLSTKIILIHPINSLKFYNVFWYGLAADATKLIITILNGYVFFLFNVMLYRLVALNKVFVFFLSIGSIAIAAKLSNVLDAWLK</sequence>
<feature type="transmembrane region" description="Helical" evidence="1">
    <location>
        <begin position="106"/>
        <end position="127"/>
    </location>
</feature>
<feature type="transmembrane region" description="Helical" evidence="1">
    <location>
        <begin position="171"/>
        <end position="191"/>
    </location>
</feature>
<gene>
    <name evidence="2" type="ORF">VEHSUH05_03380</name>
</gene>
<dbReference type="EMBL" id="PPDB01000003">
    <property type="protein sequence ID" value="PQL20124.1"/>
    <property type="molecule type" value="Genomic_DNA"/>
</dbReference>
<comment type="caution">
    <text evidence="2">The sequence shown here is derived from an EMBL/GenBank/DDBJ whole genome shotgun (WGS) entry which is preliminary data.</text>
</comment>
<keyword evidence="1" id="KW-0812">Transmembrane</keyword>
<dbReference type="AlphaFoldDB" id="A0A2S7ZA33"/>
<feature type="transmembrane region" description="Helical" evidence="1">
    <location>
        <begin position="29"/>
        <end position="50"/>
    </location>
</feature>
<feature type="transmembrane region" description="Helical" evidence="1">
    <location>
        <begin position="139"/>
        <end position="164"/>
    </location>
</feature>
<dbReference type="Proteomes" id="UP000237916">
    <property type="component" value="Unassembled WGS sequence"/>
</dbReference>